<dbReference type="Gene3D" id="1.20.120.850">
    <property type="entry name" value="SWI2/SNF2 ATPases, N-terminal domain"/>
    <property type="match status" value="1"/>
</dbReference>
<dbReference type="GeneID" id="19013507"/>
<dbReference type="SMART" id="SM00487">
    <property type="entry name" value="DEXDc"/>
    <property type="match status" value="1"/>
</dbReference>
<dbReference type="PANTHER" id="PTHR45629:SF7">
    <property type="entry name" value="DNA EXCISION REPAIR PROTEIN ERCC-6-RELATED"/>
    <property type="match status" value="1"/>
</dbReference>
<protein>
    <submittedName>
        <fullName evidence="5">Snf2 family protein</fullName>
    </submittedName>
</protein>
<sequence length="793" mass="89897">MMFATPPKKNKKSLPQILVVSDTDDDDDDEGGGHHKKPQEENEKVYNYKPLHDPCAPNALVLVTAEEARKKLDDESGFGGREKNKVPCVAVVMDPNIARKLRKHQKEGVRWMYRKLFGFDDENKKNNNNSEISSNRNSNTNIIENSGVLLADDMGLGKTLQVLALAWTVLKQTPFPTLKKPFKRILVTCPATLVGNWGNESKKWIGNVRAQCVTADGGAENVERAFQKWIETNENVEEKPMQSSFDRFPILIASYETMRKMALRIPNHARPDLLYCDEAHRLKSDSNQTVDALKAVNAKHRVLMTGTPIQNNLMEFAAILDVVQPRAKAIFGWNSLEEFKEMYERPIMEARASEANAEQKKRGKELEAQLRKVTKKRILRRKAELVLKEYLVPKTEYLMLCNMSGKQKRCYEAGSNYFKKNTNKNNNALSAIGILRQCANSAKHCLDAIGRSTVLDKTFSNTIRDAAEKKEEEDDEGEEECSGKLSALCLLLQSLKGINEKNRSVNNGNYQRVVIVSGYSDQLDDADKLCKREGLTTTRLDGSVDKDKRSEMVRNFNTGNVDVMLLSVRAGGAGLNLIGANCLILMDASWNPADDRQAMARVWRDGQQKPVFVYRLASLGTVEERVLLRQLGKESLLMEEKKEREEKEEEEEEEEEEFSLEKEEVGKLVEFKRNGHNEEWKDVRSRKQKHEALITNSLALMDCQSEARLVQCVVKASCTVHDDDDTDDDDTDDGEREGENVEKKKKKKKKNNFYVPPKKETTGNSAATKRVAFEDLMRATTATVKKKKNSTCR</sequence>
<feature type="compositionally biased region" description="Acidic residues" evidence="2">
    <location>
        <begin position="646"/>
        <end position="658"/>
    </location>
</feature>
<dbReference type="GO" id="GO:0015616">
    <property type="term" value="F:DNA translocase activity"/>
    <property type="evidence" value="ECO:0007669"/>
    <property type="project" value="TreeGrafter"/>
</dbReference>
<evidence type="ECO:0000259" key="3">
    <source>
        <dbReference type="PROSITE" id="PS51192"/>
    </source>
</evidence>
<dbReference type="PROSITE" id="PS51192">
    <property type="entry name" value="HELICASE_ATP_BIND_1"/>
    <property type="match status" value="1"/>
</dbReference>
<evidence type="ECO:0000313" key="6">
    <source>
        <dbReference type="Proteomes" id="UP000198341"/>
    </source>
</evidence>
<dbReference type="GO" id="GO:0016787">
    <property type="term" value="F:hydrolase activity"/>
    <property type="evidence" value="ECO:0007669"/>
    <property type="project" value="UniProtKB-KW"/>
</dbReference>
<dbReference type="InterPro" id="IPR050496">
    <property type="entry name" value="SNF2_RAD54_helicase_repair"/>
</dbReference>
<organism evidence="5 6">
    <name type="scientific">Bathycoccus prasinos</name>
    <dbReference type="NCBI Taxonomy" id="41875"/>
    <lineage>
        <taxon>Eukaryota</taxon>
        <taxon>Viridiplantae</taxon>
        <taxon>Chlorophyta</taxon>
        <taxon>Mamiellophyceae</taxon>
        <taxon>Mamiellales</taxon>
        <taxon>Bathycoccaceae</taxon>
        <taxon>Bathycoccus</taxon>
    </lineage>
</organism>
<dbReference type="PROSITE" id="PS51194">
    <property type="entry name" value="HELICASE_CTER"/>
    <property type="match status" value="1"/>
</dbReference>
<dbReference type="SMART" id="SM00490">
    <property type="entry name" value="HELICc"/>
    <property type="match status" value="1"/>
</dbReference>
<feature type="compositionally biased region" description="Acidic residues" evidence="2">
    <location>
        <begin position="722"/>
        <end position="736"/>
    </location>
</feature>
<dbReference type="Proteomes" id="UP000198341">
    <property type="component" value="Chromosome 10"/>
</dbReference>
<proteinExistence type="predicted"/>
<dbReference type="InterPro" id="IPR049730">
    <property type="entry name" value="SNF2/RAD54-like_C"/>
</dbReference>
<dbReference type="GO" id="GO:0005524">
    <property type="term" value="F:ATP binding"/>
    <property type="evidence" value="ECO:0007669"/>
    <property type="project" value="InterPro"/>
</dbReference>
<feature type="region of interest" description="Disordered" evidence="2">
    <location>
        <begin position="639"/>
        <end position="659"/>
    </location>
</feature>
<dbReference type="GO" id="GO:0007131">
    <property type="term" value="P:reciprocal meiotic recombination"/>
    <property type="evidence" value="ECO:0007669"/>
    <property type="project" value="TreeGrafter"/>
</dbReference>
<feature type="domain" description="Helicase ATP-binding" evidence="3">
    <location>
        <begin position="139"/>
        <end position="326"/>
    </location>
</feature>
<feature type="region of interest" description="Disordered" evidence="2">
    <location>
        <begin position="1"/>
        <end position="45"/>
    </location>
</feature>
<dbReference type="InterPro" id="IPR027417">
    <property type="entry name" value="P-loop_NTPase"/>
</dbReference>
<keyword evidence="1" id="KW-0378">Hydrolase</keyword>
<dbReference type="InterPro" id="IPR014001">
    <property type="entry name" value="Helicase_ATP-bd"/>
</dbReference>
<dbReference type="PANTHER" id="PTHR45629">
    <property type="entry name" value="SNF2/RAD54 FAMILY MEMBER"/>
    <property type="match status" value="1"/>
</dbReference>
<dbReference type="InterPro" id="IPR038718">
    <property type="entry name" value="SNF2-like_sf"/>
</dbReference>
<feature type="region of interest" description="Disordered" evidence="2">
    <location>
        <begin position="720"/>
        <end position="767"/>
    </location>
</feature>
<dbReference type="GO" id="GO:0000724">
    <property type="term" value="P:double-strand break repair via homologous recombination"/>
    <property type="evidence" value="ECO:0007669"/>
    <property type="project" value="TreeGrafter"/>
</dbReference>
<dbReference type="EMBL" id="FO082269">
    <property type="protein sequence ID" value="CCO18208.1"/>
    <property type="molecule type" value="Genomic_DNA"/>
</dbReference>
<dbReference type="Gene3D" id="3.40.50.300">
    <property type="entry name" value="P-loop containing nucleotide triphosphate hydrolases"/>
    <property type="match status" value="1"/>
</dbReference>
<dbReference type="CDD" id="cd18793">
    <property type="entry name" value="SF2_C_SNF"/>
    <property type="match status" value="1"/>
</dbReference>
<name>K8F9B7_9CHLO</name>
<dbReference type="GO" id="GO:0005634">
    <property type="term" value="C:nucleus"/>
    <property type="evidence" value="ECO:0007669"/>
    <property type="project" value="TreeGrafter"/>
</dbReference>
<gene>
    <name evidence="5" type="ordered locus">Bathy10g03340</name>
</gene>
<dbReference type="InterPro" id="IPR001650">
    <property type="entry name" value="Helicase_C-like"/>
</dbReference>
<dbReference type="Pfam" id="PF00271">
    <property type="entry name" value="Helicase_C"/>
    <property type="match status" value="1"/>
</dbReference>
<dbReference type="Pfam" id="PF00176">
    <property type="entry name" value="SNF2-rel_dom"/>
    <property type="match status" value="1"/>
</dbReference>
<dbReference type="AlphaFoldDB" id="K8F9B7"/>
<dbReference type="InterPro" id="IPR000330">
    <property type="entry name" value="SNF2_N"/>
</dbReference>
<dbReference type="STRING" id="41875.K8F9B7"/>
<evidence type="ECO:0000313" key="5">
    <source>
        <dbReference type="EMBL" id="CCO18208.1"/>
    </source>
</evidence>
<keyword evidence="6" id="KW-1185">Reference proteome</keyword>
<evidence type="ECO:0000259" key="4">
    <source>
        <dbReference type="PROSITE" id="PS51194"/>
    </source>
</evidence>
<dbReference type="KEGG" id="bpg:Bathy10g03340"/>
<dbReference type="Gene3D" id="3.40.50.10810">
    <property type="entry name" value="Tandem AAA-ATPase domain"/>
    <property type="match status" value="1"/>
</dbReference>
<dbReference type="eggNOG" id="KOG0390">
    <property type="taxonomic scope" value="Eukaryota"/>
</dbReference>
<dbReference type="OrthoDB" id="413460at2759"/>
<dbReference type="RefSeq" id="XP_007510675.1">
    <property type="nucleotide sequence ID" value="XM_007510613.1"/>
</dbReference>
<evidence type="ECO:0000256" key="2">
    <source>
        <dbReference type="SAM" id="MobiDB-lite"/>
    </source>
</evidence>
<evidence type="ECO:0000256" key="1">
    <source>
        <dbReference type="ARBA" id="ARBA00022801"/>
    </source>
</evidence>
<reference evidence="5 6" key="1">
    <citation type="submission" date="2011-10" db="EMBL/GenBank/DDBJ databases">
        <authorList>
            <person name="Genoscope - CEA"/>
        </authorList>
    </citation>
    <scope>NUCLEOTIDE SEQUENCE [LARGE SCALE GENOMIC DNA]</scope>
    <source>
        <strain evidence="5 6">RCC 1105</strain>
    </source>
</reference>
<dbReference type="SUPFAM" id="SSF52540">
    <property type="entry name" value="P-loop containing nucleoside triphosphate hydrolases"/>
    <property type="match status" value="2"/>
</dbReference>
<accession>K8F9B7</accession>
<feature type="domain" description="Helicase C-terminal" evidence="4">
    <location>
        <begin position="490"/>
        <end position="652"/>
    </location>
</feature>